<proteinExistence type="predicted"/>
<keyword evidence="2" id="KW-0732">Signal</keyword>
<reference evidence="4" key="1">
    <citation type="submission" date="2025-08" db="UniProtKB">
        <authorList>
            <consortium name="RefSeq"/>
        </authorList>
    </citation>
    <scope>IDENTIFICATION</scope>
    <source>
        <tissue evidence="4">Etiolated seedlings</tissue>
    </source>
</reference>
<feature type="region of interest" description="Disordered" evidence="1">
    <location>
        <begin position="67"/>
        <end position="125"/>
    </location>
</feature>
<feature type="chain" id="PRO_5018678371" evidence="2">
    <location>
        <begin position="27"/>
        <end position="125"/>
    </location>
</feature>
<name>A0A1S3EHF4_CICAR</name>
<accession>A0A1S3EHF4</accession>
<dbReference type="Proteomes" id="UP000087171">
    <property type="component" value="Unplaced"/>
</dbReference>
<dbReference type="AlphaFoldDB" id="A0A1S3EHF4"/>
<sequence length="125" mass="13832">MKIVSNFLTLLMLFLAALILVPQGLADVSSQISKTPIPKPPNYNKKGAIYESHISWLRFNPVSKYIPKGSPPPVASGPTTPPTHTPKPKHNPTPPTHKRNPEPSTSNRNSKPPTPKRTSRKRPFK</sequence>
<evidence type="ECO:0000256" key="2">
    <source>
        <dbReference type="SAM" id="SignalP"/>
    </source>
</evidence>
<organism evidence="3 4">
    <name type="scientific">Cicer arietinum</name>
    <name type="common">Chickpea</name>
    <name type="synonym">Garbanzo</name>
    <dbReference type="NCBI Taxonomy" id="3827"/>
    <lineage>
        <taxon>Eukaryota</taxon>
        <taxon>Viridiplantae</taxon>
        <taxon>Streptophyta</taxon>
        <taxon>Embryophyta</taxon>
        <taxon>Tracheophyta</taxon>
        <taxon>Spermatophyta</taxon>
        <taxon>Magnoliopsida</taxon>
        <taxon>eudicotyledons</taxon>
        <taxon>Gunneridae</taxon>
        <taxon>Pentapetalae</taxon>
        <taxon>rosids</taxon>
        <taxon>fabids</taxon>
        <taxon>Fabales</taxon>
        <taxon>Fabaceae</taxon>
        <taxon>Papilionoideae</taxon>
        <taxon>50 kb inversion clade</taxon>
        <taxon>NPAAA clade</taxon>
        <taxon>Hologalegina</taxon>
        <taxon>IRL clade</taxon>
        <taxon>Cicereae</taxon>
        <taxon>Cicer</taxon>
    </lineage>
</organism>
<feature type="signal peptide" evidence="2">
    <location>
        <begin position="1"/>
        <end position="26"/>
    </location>
</feature>
<evidence type="ECO:0000313" key="4">
    <source>
        <dbReference type="RefSeq" id="XP_012575260.2"/>
    </source>
</evidence>
<evidence type="ECO:0000313" key="3">
    <source>
        <dbReference type="Proteomes" id="UP000087171"/>
    </source>
</evidence>
<evidence type="ECO:0000256" key="1">
    <source>
        <dbReference type="SAM" id="MobiDB-lite"/>
    </source>
</evidence>
<keyword evidence="3" id="KW-1185">Reference proteome</keyword>
<dbReference type="PaxDb" id="3827-XP_004514259.1"/>
<protein>
    <submittedName>
        <fullName evidence="4">Extensin-like</fullName>
    </submittedName>
</protein>
<dbReference type="RefSeq" id="XP_012575260.2">
    <property type="nucleotide sequence ID" value="XM_012719806.2"/>
</dbReference>
<gene>
    <name evidence="4" type="primary">LOC101501885</name>
</gene>
<feature type="compositionally biased region" description="Pro residues" evidence="1">
    <location>
        <begin position="69"/>
        <end position="95"/>
    </location>
</feature>